<organism evidence="2 3">
    <name type="scientific">Salipaludibacillus neizhouensis</name>
    <dbReference type="NCBI Taxonomy" id="885475"/>
    <lineage>
        <taxon>Bacteria</taxon>
        <taxon>Bacillati</taxon>
        <taxon>Bacillota</taxon>
        <taxon>Bacilli</taxon>
        <taxon>Bacillales</taxon>
        <taxon>Bacillaceae</taxon>
    </lineage>
</organism>
<sequence length="75" mass="8236">MSDEYRKEEKVEKKPGLVGATFIKYAFITVILLIVLFFIANYLLPMIPGGEGSGTMMYNALDTSISSDVDKPISG</sequence>
<keyword evidence="1" id="KW-0472">Membrane</keyword>
<keyword evidence="3" id="KW-1185">Reference proteome</keyword>
<gene>
    <name evidence="2" type="ORF">CR203_05095</name>
</gene>
<protein>
    <submittedName>
        <fullName evidence="2">Uncharacterized protein</fullName>
    </submittedName>
</protein>
<dbReference type="AlphaFoldDB" id="A0A3A9K4B3"/>
<reference evidence="2 3" key="1">
    <citation type="submission" date="2017-10" db="EMBL/GenBank/DDBJ databases">
        <title>Bacillus sp. nov., a halophilic bacterium isolated from a Keqin Lake.</title>
        <authorList>
            <person name="Wang H."/>
        </authorList>
    </citation>
    <scope>NUCLEOTIDE SEQUENCE [LARGE SCALE GENOMIC DNA]</scope>
    <source>
        <strain evidence="2 3">KCTC 13187</strain>
    </source>
</reference>
<evidence type="ECO:0000313" key="2">
    <source>
        <dbReference type="EMBL" id="RKL67884.1"/>
    </source>
</evidence>
<keyword evidence="1" id="KW-1133">Transmembrane helix</keyword>
<dbReference type="OrthoDB" id="9987696at2"/>
<comment type="caution">
    <text evidence="2">The sequence shown here is derived from an EMBL/GenBank/DDBJ whole genome shotgun (WGS) entry which is preliminary data.</text>
</comment>
<proteinExistence type="predicted"/>
<accession>A0A3A9K4B3</accession>
<feature type="transmembrane region" description="Helical" evidence="1">
    <location>
        <begin position="21"/>
        <end position="44"/>
    </location>
</feature>
<name>A0A3A9K4B3_9BACI</name>
<keyword evidence="1" id="KW-0812">Transmembrane</keyword>
<dbReference type="Proteomes" id="UP000281498">
    <property type="component" value="Unassembled WGS sequence"/>
</dbReference>
<dbReference type="EMBL" id="PDOE01000002">
    <property type="protein sequence ID" value="RKL67884.1"/>
    <property type="molecule type" value="Genomic_DNA"/>
</dbReference>
<evidence type="ECO:0000313" key="3">
    <source>
        <dbReference type="Proteomes" id="UP000281498"/>
    </source>
</evidence>
<evidence type="ECO:0000256" key="1">
    <source>
        <dbReference type="SAM" id="Phobius"/>
    </source>
</evidence>
<dbReference type="RefSeq" id="WP_110938223.1">
    <property type="nucleotide sequence ID" value="NZ_KZ614147.1"/>
</dbReference>